<reference evidence="1 2" key="1">
    <citation type="submission" date="2015-01" db="EMBL/GenBank/DDBJ databases">
        <title>Evolution of Trichinella species and genotypes.</title>
        <authorList>
            <person name="Korhonen P.K."/>
            <person name="Edoardo P."/>
            <person name="Giuseppe L.R."/>
            <person name="Gasser R.B."/>
        </authorList>
    </citation>
    <scope>NUCLEOTIDE SEQUENCE [LARGE SCALE GENOMIC DNA]</scope>
    <source>
        <strain evidence="1">ISS141</strain>
    </source>
</reference>
<organism evidence="1 2">
    <name type="scientific">Trichinella pseudospiralis</name>
    <name type="common">Parasitic roundworm</name>
    <dbReference type="NCBI Taxonomy" id="6337"/>
    <lineage>
        <taxon>Eukaryota</taxon>
        <taxon>Metazoa</taxon>
        <taxon>Ecdysozoa</taxon>
        <taxon>Nematoda</taxon>
        <taxon>Enoplea</taxon>
        <taxon>Dorylaimia</taxon>
        <taxon>Trichinellida</taxon>
        <taxon>Trichinellidae</taxon>
        <taxon>Trichinella</taxon>
    </lineage>
</organism>
<protein>
    <submittedName>
        <fullName evidence="1">Uncharacterized protein</fullName>
    </submittedName>
</protein>
<name>A0A0V0XFN5_TRIPS</name>
<evidence type="ECO:0000313" key="1">
    <source>
        <dbReference type="EMBL" id="KRX86842.1"/>
    </source>
</evidence>
<dbReference type="EMBL" id="JYDU01000331">
    <property type="protein sequence ID" value="KRX86842.1"/>
    <property type="molecule type" value="Genomic_DNA"/>
</dbReference>
<dbReference type="AlphaFoldDB" id="A0A0V0XFN5"/>
<gene>
    <name evidence="1" type="ORF">T4E_3034</name>
</gene>
<sequence length="93" mass="10805">MLIVKIILESSEESMRSLDIDRTPCGQRSIECKPTNYRVQLNLANRSPKADTQTQLVNWQKRKQETSIRIKQQPTGIQLQYASKYRTGQSRSH</sequence>
<accession>A0A0V0XFN5</accession>
<proteinExistence type="predicted"/>
<evidence type="ECO:0000313" key="2">
    <source>
        <dbReference type="Proteomes" id="UP000054815"/>
    </source>
</evidence>
<comment type="caution">
    <text evidence="1">The sequence shown here is derived from an EMBL/GenBank/DDBJ whole genome shotgun (WGS) entry which is preliminary data.</text>
</comment>
<dbReference type="Proteomes" id="UP000054815">
    <property type="component" value="Unassembled WGS sequence"/>
</dbReference>